<dbReference type="EMBL" id="JAFBBO010000001">
    <property type="protein sequence ID" value="MBM7479276.1"/>
    <property type="molecule type" value="Genomic_DNA"/>
</dbReference>
<dbReference type="PROSITE" id="PS50801">
    <property type="entry name" value="STAS"/>
    <property type="match status" value="1"/>
</dbReference>
<organism evidence="2 3">
    <name type="scientific">Oerskovia jenensis</name>
    <dbReference type="NCBI Taxonomy" id="162169"/>
    <lineage>
        <taxon>Bacteria</taxon>
        <taxon>Bacillati</taxon>
        <taxon>Actinomycetota</taxon>
        <taxon>Actinomycetes</taxon>
        <taxon>Micrococcales</taxon>
        <taxon>Cellulomonadaceae</taxon>
        <taxon>Oerskovia</taxon>
    </lineage>
</organism>
<accession>A0ABS2LFR7</accession>
<comment type="caution">
    <text evidence="2">The sequence shown here is derived from an EMBL/GenBank/DDBJ whole genome shotgun (WGS) entry which is preliminary data.</text>
</comment>
<dbReference type="Pfam" id="PF01740">
    <property type="entry name" value="STAS"/>
    <property type="match status" value="1"/>
</dbReference>
<evidence type="ECO:0000259" key="1">
    <source>
        <dbReference type="PROSITE" id="PS50801"/>
    </source>
</evidence>
<dbReference type="InterPro" id="IPR036513">
    <property type="entry name" value="STAS_dom_sf"/>
</dbReference>
<dbReference type="RefSeq" id="WP_307822500.1">
    <property type="nucleotide sequence ID" value="NZ_BAAAVF010000004.1"/>
</dbReference>
<feature type="domain" description="STAS" evidence="1">
    <location>
        <begin position="23"/>
        <end position="103"/>
    </location>
</feature>
<dbReference type="Proteomes" id="UP000698059">
    <property type="component" value="Unassembled WGS sequence"/>
</dbReference>
<reference evidence="2 3" key="1">
    <citation type="submission" date="2021-01" db="EMBL/GenBank/DDBJ databases">
        <title>Sequencing the genomes of 1000 actinobacteria strains.</title>
        <authorList>
            <person name="Klenk H.-P."/>
        </authorList>
    </citation>
    <scope>NUCLEOTIDE SEQUENCE [LARGE SCALE GENOMIC DNA]</scope>
    <source>
        <strain evidence="2 3">DSM 46000</strain>
    </source>
</reference>
<evidence type="ECO:0000313" key="2">
    <source>
        <dbReference type="EMBL" id="MBM7479276.1"/>
    </source>
</evidence>
<name>A0ABS2LFR7_9CELL</name>
<gene>
    <name evidence="2" type="ORF">JOD49_002196</name>
</gene>
<keyword evidence="3" id="KW-1185">Reference proteome</keyword>
<protein>
    <submittedName>
        <fullName evidence="2">Anti-anti-sigma factor</fullName>
    </submittedName>
</protein>
<evidence type="ECO:0000313" key="3">
    <source>
        <dbReference type="Proteomes" id="UP000698059"/>
    </source>
</evidence>
<proteinExistence type="predicted"/>
<sequence>MPEHTTQGGVRIDDSGPRWTMWGEVDAAVQDRSEDDLVRSLQRADGPVTIDLSEVTFMDSGGLRLLYLSLLAGGVAPVLVGVPERIRDLLEISGVLAQFTLVD</sequence>
<dbReference type="CDD" id="cd07043">
    <property type="entry name" value="STAS_anti-anti-sigma_factors"/>
    <property type="match status" value="1"/>
</dbReference>
<dbReference type="InterPro" id="IPR002645">
    <property type="entry name" value="STAS_dom"/>
</dbReference>
<dbReference type="Gene3D" id="3.30.750.24">
    <property type="entry name" value="STAS domain"/>
    <property type="match status" value="1"/>
</dbReference>
<dbReference type="SUPFAM" id="SSF52091">
    <property type="entry name" value="SpoIIaa-like"/>
    <property type="match status" value="1"/>
</dbReference>